<feature type="chain" id="PRO_5032580593" evidence="1">
    <location>
        <begin position="19"/>
        <end position="613"/>
    </location>
</feature>
<keyword evidence="3" id="KW-1185">Reference proteome</keyword>
<proteinExistence type="predicted"/>
<dbReference type="KEGG" id="ssei:FJR45_10450"/>
<keyword evidence="1" id="KW-0732">Signal</keyword>
<feature type="signal peptide" evidence="1">
    <location>
        <begin position="1"/>
        <end position="18"/>
    </location>
</feature>
<organism evidence="2 3">
    <name type="scientific">Sulfurimonas sediminis</name>
    <dbReference type="NCBI Taxonomy" id="2590020"/>
    <lineage>
        <taxon>Bacteria</taxon>
        <taxon>Pseudomonadati</taxon>
        <taxon>Campylobacterota</taxon>
        <taxon>Epsilonproteobacteria</taxon>
        <taxon>Campylobacterales</taxon>
        <taxon>Sulfurimonadaceae</taxon>
        <taxon>Sulfurimonas</taxon>
    </lineage>
</organism>
<evidence type="ECO:0000256" key="1">
    <source>
        <dbReference type="SAM" id="SignalP"/>
    </source>
</evidence>
<protein>
    <submittedName>
        <fullName evidence="2">Uncharacterized protein</fullName>
    </submittedName>
</protein>
<reference evidence="2 3" key="1">
    <citation type="submission" date="2019-06" db="EMBL/GenBank/DDBJ databases">
        <title>Sulfurimonas gotlandica sp. nov., a chemoautotrophic and psychrotolerant epsilonproteobacterium isolated from a pelagic redoxcline, and an emended description of the genus Sulfurimonas.</title>
        <authorList>
            <person name="Wang S."/>
            <person name="Jiang L."/>
            <person name="Shao Z."/>
        </authorList>
    </citation>
    <scope>NUCLEOTIDE SEQUENCE [LARGE SCALE GENOMIC DNA]</scope>
    <source>
        <strain evidence="2 3">S2-6</strain>
    </source>
</reference>
<evidence type="ECO:0000313" key="2">
    <source>
        <dbReference type="EMBL" id="QOP44342.1"/>
    </source>
</evidence>
<name>A0A7M1B6L9_9BACT</name>
<dbReference type="Proteomes" id="UP000593719">
    <property type="component" value="Chromosome"/>
</dbReference>
<gene>
    <name evidence="2" type="ORF">FJR45_10450</name>
</gene>
<dbReference type="RefSeq" id="WP_193150484.1">
    <property type="nucleotide sequence ID" value="NZ_CP041235.1"/>
</dbReference>
<dbReference type="AlphaFoldDB" id="A0A7M1B6L9"/>
<accession>A0A7M1B6L9</accession>
<evidence type="ECO:0000313" key="3">
    <source>
        <dbReference type="Proteomes" id="UP000593719"/>
    </source>
</evidence>
<sequence>MKKIILLSLFVLTLVLSAKTTTNVTLQTPYEAEDIQNDYGDKIMYQNVKINTQNFKINNFWGKFSDAAQDQSNFTNIATAANVKLTIENVFTCKDGGLPEEGCSGQKPFLINDGTLANPELKKDAMGQVLPAGEYRIPFDSAQNYDANHDDAFYALDVFRDGKYYQDDGTDDYNNEKPKTFFGYMIQLIKTYFSPQNDTTVVSALTQNTVEARNRYMANIVFGLQQEYRIKKESAIDTNSINQASATKQPSLLDYNALMINDTTGCDGIFFTFNPDSLTCKFQNFFGMSQWMPFFGNGASLLGENSNKSSIQSDSVLEDTETTLLTLASKLDNTNYVQPKIDQNTGRFPVLSEVFKPMIFMAKSMFRFFFGENSKTLTETVSVNFDFTNHMPLTFMQVQNGIVKGFEYFKLLGIESVYGTEVQSCKVKQTKNFFFFPIGWDSKTFTEGVVTNTEFDMNSGLFGWATDSTQYDLLNVTTESNWYWFPKTTHDIVNLSTEDWLNWCKRNQGRQKKGLFGRFFDSVGNIVSFVLYGKQSTKEYDAQVDKVLRDDDWSVVEYKEKVHKGLILHLKKIDIEDINATTPGTTTEFEIIKVSRERQNRNDQSNSQNGGMH</sequence>
<dbReference type="EMBL" id="CP041235">
    <property type="protein sequence ID" value="QOP44342.1"/>
    <property type="molecule type" value="Genomic_DNA"/>
</dbReference>